<proteinExistence type="predicted"/>
<feature type="compositionally biased region" description="Acidic residues" evidence="1">
    <location>
        <begin position="268"/>
        <end position="279"/>
    </location>
</feature>
<organism evidence="2 3">
    <name type="scientific">Megaselia scalaris</name>
    <name type="common">Humpbacked fly</name>
    <name type="synonym">Phora scalaris</name>
    <dbReference type="NCBI Taxonomy" id="36166"/>
    <lineage>
        <taxon>Eukaryota</taxon>
        <taxon>Metazoa</taxon>
        <taxon>Ecdysozoa</taxon>
        <taxon>Arthropoda</taxon>
        <taxon>Hexapoda</taxon>
        <taxon>Insecta</taxon>
        <taxon>Pterygota</taxon>
        <taxon>Neoptera</taxon>
        <taxon>Endopterygota</taxon>
        <taxon>Diptera</taxon>
        <taxon>Brachycera</taxon>
        <taxon>Muscomorpha</taxon>
        <taxon>Platypezoidea</taxon>
        <taxon>Phoridae</taxon>
        <taxon>Megaseliini</taxon>
        <taxon>Megaselia</taxon>
    </lineage>
</organism>
<dbReference type="EMBL" id="CAQQ02044643">
    <property type="status" value="NOT_ANNOTATED_CDS"/>
    <property type="molecule type" value="Genomic_DNA"/>
</dbReference>
<sequence>MELNYDGEDSAFQKDDIVVECNNNNNNNSNELEAEEQEKVSTKQYLPDKSYFDALLELEDLSCDLETYLKKYETTADVKLEAMEKEYETYDSHLSDCCSDEMSEKSCEGLATPDILIKSKEPSSCTPTSKAIHTTQSWKNNFYKMRVLEPSGLYSACIQPTPPSPVENSVANRNYTPYNSLRATLNSIFTESGSTGNRNLLNSNELHLLNSLSNKTNCNGNFSIQDDDRVESNENLKVEYNNQFNEYFFQSEDEEYNLDLTYDKDDDNFEEDAEEDDGNVEQVSVNEDEDEDDSIVKRPISSCSTNSNSTKSINESLMEDDGKYLCAYFEPSTKNKPDLLQNVENAMVNGNGNGNEKVAKKNPLKQEIQFNDGELKSMSDFCRDDISLGVTPVDIVGDFGREVEREFGLLVSGYKMISNADQDGENIPCDLVLAATSKLKSKKENQIPETHKNKQISVDESVRYQKCSFDERQLPPVGIHYEIENIEKKSEQLEQQKHLTNLKKEKILSLVKNKKLSVPPPPPPRKYKRTNYSERSTQILGAVNQRSTDTFRFEYVQSPPDRPEDWIDPLSIDKDKYYEKRNKFLEMNNNGSDSFCSSDSLNNNNNNSKYVAAGNPESSSSFDVYNIETALPVIDMEAIEAHLQKAKEEEKKVS</sequence>
<dbReference type="AlphaFoldDB" id="T1GIY2"/>
<accession>T1GIY2</accession>
<dbReference type="EMBL" id="CAQQ02044642">
    <property type="status" value="NOT_ANNOTATED_CDS"/>
    <property type="molecule type" value="Genomic_DNA"/>
</dbReference>
<evidence type="ECO:0000313" key="2">
    <source>
        <dbReference type="EnsemblMetazoa" id="MESCA003419-PA"/>
    </source>
</evidence>
<dbReference type="EnsemblMetazoa" id="MESCA003419-RA">
    <property type="protein sequence ID" value="MESCA003419-PA"/>
    <property type="gene ID" value="MESCA003419"/>
</dbReference>
<feature type="region of interest" description="Disordered" evidence="1">
    <location>
        <begin position="268"/>
        <end position="294"/>
    </location>
</feature>
<name>T1GIY2_MEGSC</name>
<protein>
    <submittedName>
        <fullName evidence="2">Uncharacterized protein</fullName>
    </submittedName>
</protein>
<dbReference type="EMBL" id="CAQQ02044641">
    <property type="status" value="NOT_ANNOTATED_CDS"/>
    <property type="molecule type" value="Genomic_DNA"/>
</dbReference>
<evidence type="ECO:0000313" key="3">
    <source>
        <dbReference type="Proteomes" id="UP000015102"/>
    </source>
</evidence>
<keyword evidence="3" id="KW-1185">Reference proteome</keyword>
<dbReference type="EMBL" id="CAQQ02044644">
    <property type="status" value="NOT_ANNOTATED_CDS"/>
    <property type="molecule type" value="Genomic_DNA"/>
</dbReference>
<reference evidence="2" key="2">
    <citation type="submission" date="2015-06" db="UniProtKB">
        <authorList>
            <consortium name="EnsemblMetazoa"/>
        </authorList>
    </citation>
    <scope>IDENTIFICATION</scope>
</reference>
<reference evidence="3" key="1">
    <citation type="submission" date="2013-02" db="EMBL/GenBank/DDBJ databases">
        <authorList>
            <person name="Hughes D."/>
        </authorList>
    </citation>
    <scope>NUCLEOTIDE SEQUENCE</scope>
    <source>
        <strain>Durham</strain>
        <strain evidence="3">NC isolate 2 -- Noor lab</strain>
    </source>
</reference>
<evidence type="ECO:0000256" key="1">
    <source>
        <dbReference type="SAM" id="MobiDB-lite"/>
    </source>
</evidence>
<dbReference type="Proteomes" id="UP000015102">
    <property type="component" value="Unassembled WGS sequence"/>
</dbReference>
<dbReference type="HOGENOM" id="CLU_419380_0_0_1"/>